<organism evidence="1 2">
    <name type="scientific">Agrocybe pediades</name>
    <dbReference type="NCBI Taxonomy" id="84607"/>
    <lineage>
        <taxon>Eukaryota</taxon>
        <taxon>Fungi</taxon>
        <taxon>Dikarya</taxon>
        <taxon>Basidiomycota</taxon>
        <taxon>Agaricomycotina</taxon>
        <taxon>Agaricomycetes</taxon>
        <taxon>Agaricomycetidae</taxon>
        <taxon>Agaricales</taxon>
        <taxon>Agaricineae</taxon>
        <taxon>Strophariaceae</taxon>
        <taxon>Agrocybe</taxon>
    </lineage>
</organism>
<accession>A0A8H4QEM9</accession>
<keyword evidence="2" id="KW-1185">Reference proteome</keyword>
<comment type="caution">
    <text evidence="1">The sequence shown here is derived from an EMBL/GenBank/DDBJ whole genome shotgun (WGS) entry which is preliminary data.</text>
</comment>
<sequence length="127" mass="13816">MVSADLFKLSIVDFDEEKSLKKRQDVIQTSIDNALGSAQIVLDNVNHHLQDHQDTLSVAEESARRTKQSGSTLQKHVKQISKQHGSIFSEHYAAVAATTCEAMADGPQLLSSNSCALRSSLSSICSM</sequence>
<dbReference type="AlphaFoldDB" id="A0A8H4QEM9"/>
<evidence type="ECO:0000313" key="2">
    <source>
        <dbReference type="Proteomes" id="UP000521872"/>
    </source>
</evidence>
<evidence type="ECO:0000313" key="1">
    <source>
        <dbReference type="EMBL" id="KAF4609664.1"/>
    </source>
</evidence>
<dbReference type="Proteomes" id="UP000521872">
    <property type="component" value="Unassembled WGS sequence"/>
</dbReference>
<dbReference type="EMBL" id="JAACJL010000060">
    <property type="protein sequence ID" value="KAF4609664.1"/>
    <property type="molecule type" value="Genomic_DNA"/>
</dbReference>
<name>A0A8H4QEM9_9AGAR</name>
<protein>
    <submittedName>
        <fullName evidence="1">Uncharacterized protein</fullName>
    </submittedName>
</protein>
<proteinExistence type="predicted"/>
<gene>
    <name evidence="1" type="ORF">D9613_011962</name>
</gene>
<reference evidence="1 2" key="1">
    <citation type="submission" date="2019-12" db="EMBL/GenBank/DDBJ databases">
        <authorList>
            <person name="Floudas D."/>
            <person name="Bentzer J."/>
            <person name="Ahren D."/>
            <person name="Johansson T."/>
            <person name="Persson P."/>
            <person name="Tunlid A."/>
        </authorList>
    </citation>
    <scope>NUCLEOTIDE SEQUENCE [LARGE SCALE GENOMIC DNA]</scope>
    <source>
        <strain evidence="1 2">CBS 102.39</strain>
    </source>
</reference>